<dbReference type="EMBL" id="FRCB01000001">
    <property type="protein sequence ID" value="SHL28486.1"/>
    <property type="molecule type" value="Genomic_DNA"/>
</dbReference>
<dbReference type="InterPro" id="IPR006913">
    <property type="entry name" value="CENP-V/GFA"/>
</dbReference>
<dbReference type="PANTHER" id="PTHR33337">
    <property type="entry name" value="GFA DOMAIN-CONTAINING PROTEIN"/>
    <property type="match status" value="1"/>
</dbReference>
<dbReference type="GO" id="GO:0046872">
    <property type="term" value="F:metal ion binding"/>
    <property type="evidence" value="ECO:0007669"/>
    <property type="project" value="UniProtKB-KW"/>
</dbReference>
<organism evidence="6 7">
    <name type="scientific">Roseovarius litoreus</name>
    <dbReference type="NCBI Taxonomy" id="1155722"/>
    <lineage>
        <taxon>Bacteria</taxon>
        <taxon>Pseudomonadati</taxon>
        <taxon>Pseudomonadota</taxon>
        <taxon>Alphaproteobacteria</taxon>
        <taxon>Rhodobacterales</taxon>
        <taxon>Roseobacteraceae</taxon>
        <taxon>Roseovarius</taxon>
    </lineage>
</organism>
<evidence type="ECO:0000256" key="1">
    <source>
        <dbReference type="ARBA" id="ARBA00005495"/>
    </source>
</evidence>
<evidence type="ECO:0000256" key="4">
    <source>
        <dbReference type="ARBA" id="ARBA00023239"/>
    </source>
</evidence>
<evidence type="ECO:0000313" key="6">
    <source>
        <dbReference type="EMBL" id="SHL28486.1"/>
    </source>
</evidence>
<dbReference type="PROSITE" id="PS51891">
    <property type="entry name" value="CENP_V_GFA"/>
    <property type="match status" value="1"/>
</dbReference>
<protein>
    <submittedName>
        <fullName evidence="6">Uncharacterized conserved protein</fullName>
    </submittedName>
</protein>
<dbReference type="InterPro" id="IPR011057">
    <property type="entry name" value="Mss4-like_sf"/>
</dbReference>
<dbReference type="SUPFAM" id="SSF51316">
    <property type="entry name" value="Mss4-like"/>
    <property type="match status" value="1"/>
</dbReference>
<dbReference type="AlphaFoldDB" id="A0A1M6ZD89"/>
<gene>
    <name evidence="6" type="ORF">SAMN05443432_1019</name>
</gene>
<dbReference type="Gene3D" id="3.90.1590.10">
    <property type="entry name" value="glutathione-dependent formaldehyde- activating enzyme (gfa)"/>
    <property type="match status" value="1"/>
</dbReference>
<dbReference type="PANTHER" id="PTHR33337:SF40">
    <property type="entry name" value="CENP-V_GFA DOMAIN-CONTAINING PROTEIN-RELATED"/>
    <property type="match status" value="1"/>
</dbReference>
<proteinExistence type="inferred from homology"/>
<comment type="similarity">
    <text evidence="1">Belongs to the Gfa family.</text>
</comment>
<keyword evidence="2" id="KW-0479">Metal-binding</keyword>
<keyword evidence="7" id="KW-1185">Reference proteome</keyword>
<dbReference type="Pfam" id="PF04828">
    <property type="entry name" value="GFA"/>
    <property type="match status" value="1"/>
</dbReference>
<evidence type="ECO:0000259" key="5">
    <source>
        <dbReference type="PROSITE" id="PS51891"/>
    </source>
</evidence>
<reference evidence="6 7" key="1">
    <citation type="submission" date="2016-11" db="EMBL/GenBank/DDBJ databases">
        <authorList>
            <person name="Varghese N."/>
            <person name="Submissions S."/>
        </authorList>
    </citation>
    <scope>NUCLEOTIDE SEQUENCE [LARGE SCALE GENOMIC DNA]</scope>
    <source>
        <strain evidence="6 7">DSM 28249</strain>
    </source>
</reference>
<evidence type="ECO:0000313" key="7">
    <source>
        <dbReference type="Proteomes" id="UP000322545"/>
    </source>
</evidence>
<evidence type="ECO:0000256" key="2">
    <source>
        <dbReference type="ARBA" id="ARBA00022723"/>
    </source>
</evidence>
<keyword evidence="4" id="KW-0456">Lyase</keyword>
<sequence>MKIGHCLCREIEFGVEGQPNDIINCHCNFCQRATGSAYLVETMFDKEKFHLLRGAPQVYDHMSEGSGKVIHINFCGTCGTKTHMTFDRYPSSVGVFTGTFDEKDWFERTRENAPHFFLSAALNGTVLPAGFEIYDAHYWQSEGVASKPVVFDQHTIVTDQLKAESVERLRKGTP</sequence>
<dbReference type="Proteomes" id="UP000322545">
    <property type="component" value="Unassembled WGS sequence"/>
</dbReference>
<accession>A0A1M6ZD89</accession>
<dbReference type="GO" id="GO:0016846">
    <property type="term" value="F:carbon-sulfur lyase activity"/>
    <property type="evidence" value="ECO:0007669"/>
    <property type="project" value="InterPro"/>
</dbReference>
<evidence type="ECO:0000256" key="3">
    <source>
        <dbReference type="ARBA" id="ARBA00022833"/>
    </source>
</evidence>
<feature type="domain" description="CENP-V/GFA" evidence="5">
    <location>
        <begin position="2"/>
        <end position="135"/>
    </location>
</feature>
<name>A0A1M6ZD89_9RHOB</name>
<dbReference type="RefSeq" id="WP_149777640.1">
    <property type="nucleotide sequence ID" value="NZ_FRCB01000001.1"/>
</dbReference>
<keyword evidence="3" id="KW-0862">Zinc</keyword>